<evidence type="ECO:0000313" key="10">
    <source>
        <dbReference type="Proteomes" id="UP000605253"/>
    </source>
</evidence>
<reference evidence="9" key="2">
    <citation type="submission" date="2020-09" db="EMBL/GenBank/DDBJ databases">
        <authorList>
            <person name="Sun Q."/>
            <person name="Zhou Y."/>
        </authorList>
    </citation>
    <scope>NUCLEOTIDE SEQUENCE</scope>
    <source>
        <strain evidence="9">CGMCC 1.12181</strain>
    </source>
</reference>
<keyword evidence="2 6" id="KW-0349">Heme</keyword>
<dbReference type="InterPro" id="IPR009056">
    <property type="entry name" value="Cyt_c-like_dom"/>
</dbReference>
<protein>
    <submittedName>
        <fullName evidence="9">Cytochrome c</fullName>
    </submittedName>
</protein>
<dbReference type="GO" id="GO:0009055">
    <property type="term" value="F:electron transfer activity"/>
    <property type="evidence" value="ECO:0007669"/>
    <property type="project" value="InterPro"/>
</dbReference>
<evidence type="ECO:0000256" key="2">
    <source>
        <dbReference type="ARBA" id="ARBA00022617"/>
    </source>
</evidence>
<proteinExistence type="predicted"/>
<dbReference type="AlphaFoldDB" id="A0A917FL67"/>
<keyword evidence="7" id="KW-0472">Membrane</keyword>
<organism evidence="9 10">
    <name type="scientific">Marinicella pacifica</name>
    <dbReference type="NCBI Taxonomy" id="1171543"/>
    <lineage>
        <taxon>Bacteria</taxon>
        <taxon>Pseudomonadati</taxon>
        <taxon>Pseudomonadota</taxon>
        <taxon>Gammaproteobacteria</taxon>
        <taxon>Lysobacterales</taxon>
        <taxon>Marinicellaceae</taxon>
        <taxon>Marinicella</taxon>
    </lineage>
</organism>
<dbReference type="InterPro" id="IPR002323">
    <property type="entry name" value="Cyt_CIE"/>
</dbReference>
<feature type="domain" description="Cytochrome c" evidence="8">
    <location>
        <begin position="81"/>
        <end position="164"/>
    </location>
</feature>
<dbReference type="Proteomes" id="UP000605253">
    <property type="component" value="Unassembled WGS sequence"/>
</dbReference>
<keyword evidence="5 6" id="KW-0408">Iron</keyword>
<evidence type="ECO:0000256" key="5">
    <source>
        <dbReference type="ARBA" id="ARBA00023004"/>
    </source>
</evidence>
<evidence type="ECO:0000256" key="1">
    <source>
        <dbReference type="ARBA" id="ARBA00022448"/>
    </source>
</evidence>
<evidence type="ECO:0000256" key="6">
    <source>
        <dbReference type="PROSITE-ProRule" id="PRU00433"/>
    </source>
</evidence>
<gene>
    <name evidence="9" type="ORF">GCM10011365_11250</name>
</gene>
<dbReference type="RefSeq" id="WP_188364730.1">
    <property type="nucleotide sequence ID" value="NZ_BAABJF010000015.1"/>
</dbReference>
<sequence length="165" mass="17752">MSDRDSVFFRNFAFFTAALTVLTIVLILIGRSVHHYAMDDQSSQLDRGAVHKNIQPVATVNTDPNATSATPEVAVSEAPFGGSVDGQVIYDNVCMACHTTGAGGAPQLVHAEWDARVEQGIDTLYKHAIEGFTGDKGLMPAKGGRSDLTDEQVKASVDYMIDHLQ</sequence>
<feature type="transmembrane region" description="Helical" evidence="7">
    <location>
        <begin position="12"/>
        <end position="29"/>
    </location>
</feature>
<name>A0A917FL67_9GAMM</name>
<dbReference type="InterPro" id="IPR036909">
    <property type="entry name" value="Cyt_c-like_dom_sf"/>
</dbReference>
<evidence type="ECO:0000256" key="4">
    <source>
        <dbReference type="ARBA" id="ARBA00022982"/>
    </source>
</evidence>
<keyword evidence="10" id="KW-1185">Reference proteome</keyword>
<evidence type="ECO:0000256" key="3">
    <source>
        <dbReference type="ARBA" id="ARBA00022723"/>
    </source>
</evidence>
<evidence type="ECO:0000259" key="8">
    <source>
        <dbReference type="PROSITE" id="PS51007"/>
    </source>
</evidence>
<dbReference type="PANTHER" id="PTHR40942:SF4">
    <property type="entry name" value="CYTOCHROME C5"/>
    <property type="match status" value="1"/>
</dbReference>
<keyword evidence="7" id="KW-1133">Transmembrane helix</keyword>
<comment type="caution">
    <text evidence="9">The sequence shown here is derived from an EMBL/GenBank/DDBJ whole genome shotgun (WGS) entry which is preliminary data.</text>
</comment>
<evidence type="ECO:0000256" key="7">
    <source>
        <dbReference type="SAM" id="Phobius"/>
    </source>
</evidence>
<dbReference type="EMBL" id="BMEO01000004">
    <property type="protein sequence ID" value="GGF91777.1"/>
    <property type="molecule type" value="Genomic_DNA"/>
</dbReference>
<dbReference type="SUPFAM" id="SSF46626">
    <property type="entry name" value="Cytochrome c"/>
    <property type="match status" value="1"/>
</dbReference>
<keyword evidence="1" id="KW-0813">Transport</keyword>
<dbReference type="PANTHER" id="PTHR40942">
    <property type="match status" value="1"/>
</dbReference>
<reference evidence="9" key="1">
    <citation type="journal article" date="2014" name="Int. J. Syst. Evol. Microbiol.">
        <title>Complete genome sequence of Corynebacterium casei LMG S-19264T (=DSM 44701T), isolated from a smear-ripened cheese.</title>
        <authorList>
            <consortium name="US DOE Joint Genome Institute (JGI-PGF)"/>
            <person name="Walter F."/>
            <person name="Albersmeier A."/>
            <person name="Kalinowski J."/>
            <person name="Ruckert C."/>
        </authorList>
    </citation>
    <scope>NUCLEOTIDE SEQUENCE</scope>
    <source>
        <strain evidence="9">CGMCC 1.12181</strain>
    </source>
</reference>
<dbReference type="GO" id="GO:0005506">
    <property type="term" value="F:iron ion binding"/>
    <property type="evidence" value="ECO:0007669"/>
    <property type="project" value="InterPro"/>
</dbReference>
<dbReference type="GO" id="GO:0020037">
    <property type="term" value="F:heme binding"/>
    <property type="evidence" value="ECO:0007669"/>
    <property type="project" value="InterPro"/>
</dbReference>
<dbReference type="PROSITE" id="PS51007">
    <property type="entry name" value="CYTC"/>
    <property type="match status" value="1"/>
</dbReference>
<accession>A0A917FL67</accession>
<keyword evidence="3 6" id="KW-0479">Metal-binding</keyword>
<evidence type="ECO:0000313" key="9">
    <source>
        <dbReference type="EMBL" id="GGF91777.1"/>
    </source>
</evidence>
<dbReference type="Gene3D" id="1.10.760.10">
    <property type="entry name" value="Cytochrome c-like domain"/>
    <property type="match status" value="1"/>
</dbReference>
<dbReference type="Pfam" id="PF13442">
    <property type="entry name" value="Cytochrome_CBB3"/>
    <property type="match status" value="1"/>
</dbReference>
<keyword evidence="7" id="KW-0812">Transmembrane</keyword>
<dbReference type="PRINTS" id="PR00607">
    <property type="entry name" value="CYTCHROMECIE"/>
</dbReference>
<keyword evidence="4" id="KW-0249">Electron transport</keyword>